<keyword evidence="1" id="KW-0812">Transmembrane</keyword>
<dbReference type="RefSeq" id="WP_245340829.1">
    <property type="nucleotide sequence ID" value="NZ_BAAAIO010000002.1"/>
</dbReference>
<feature type="transmembrane region" description="Helical" evidence="1">
    <location>
        <begin position="58"/>
        <end position="76"/>
    </location>
</feature>
<sequence>MSSPNPRGPESAGVSALLALVLATISFFALAVFGLGAVSIVTDSDIISAPGLGQVPGAVGMLVAVIAFALGLWLALRRPHPSFLAVPGIAVGTALAHLIAVWIGVATARGDLIVATAVAGDLVRGGASAVLLAAAAVAAWGGIALRRTRAEHPRWPWERDDEE</sequence>
<gene>
    <name evidence="2" type="ORF">JOF42_003224</name>
</gene>
<proteinExistence type="predicted"/>
<accession>A0ABS4WU57</accession>
<evidence type="ECO:0000313" key="3">
    <source>
        <dbReference type="Proteomes" id="UP000703720"/>
    </source>
</evidence>
<reference evidence="2 3" key="1">
    <citation type="submission" date="2021-03" db="EMBL/GenBank/DDBJ databases">
        <title>Sequencing the genomes of 1000 actinobacteria strains.</title>
        <authorList>
            <person name="Klenk H.-P."/>
        </authorList>
    </citation>
    <scope>NUCLEOTIDE SEQUENCE [LARGE SCALE GENOMIC DNA]</scope>
    <source>
        <strain evidence="2 3">DSM 13468</strain>
    </source>
</reference>
<keyword evidence="3" id="KW-1185">Reference proteome</keyword>
<organism evidence="2 3">
    <name type="scientific">Microbacterium phyllosphaerae</name>
    <dbReference type="NCBI Taxonomy" id="124798"/>
    <lineage>
        <taxon>Bacteria</taxon>
        <taxon>Bacillati</taxon>
        <taxon>Actinomycetota</taxon>
        <taxon>Actinomycetes</taxon>
        <taxon>Micrococcales</taxon>
        <taxon>Microbacteriaceae</taxon>
        <taxon>Microbacterium</taxon>
    </lineage>
</organism>
<evidence type="ECO:0000313" key="2">
    <source>
        <dbReference type="EMBL" id="MBP2379729.1"/>
    </source>
</evidence>
<name>A0ABS4WU57_9MICO</name>
<feature type="transmembrane region" description="Helical" evidence="1">
    <location>
        <begin position="125"/>
        <end position="145"/>
    </location>
</feature>
<keyword evidence="1" id="KW-1133">Transmembrane helix</keyword>
<dbReference type="EMBL" id="JAGIOA010000001">
    <property type="protein sequence ID" value="MBP2379729.1"/>
    <property type="molecule type" value="Genomic_DNA"/>
</dbReference>
<comment type="caution">
    <text evidence="2">The sequence shown here is derived from an EMBL/GenBank/DDBJ whole genome shotgun (WGS) entry which is preliminary data.</text>
</comment>
<keyword evidence="1" id="KW-0472">Membrane</keyword>
<evidence type="ECO:0000256" key="1">
    <source>
        <dbReference type="SAM" id="Phobius"/>
    </source>
</evidence>
<feature type="transmembrane region" description="Helical" evidence="1">
    <location>
        <begin position="83"/>
        <end position="105"/>
    </location>
</feature>
<dbReference type="Proteomes" id="UP000703720">
    <property type="component" value="Unassembled WGS sequence"/>
</dbReference>
<protein>
    <submittedName>
        <fullName evidence="2">Membrane protein</fullName>
    </submittedName>
</protein>
<feature type="transmembrane region" description="Helical" evidence="1">
    <location>
        <begin position="12"/>
        <end position="38"/>
    </location>
</feature>